<sequence length="116" mass="13234">MTPSTLKRWIVKRRRWNVSQNNLQEQPFKSGRLNLDPDGAEQGLAQLVLTVIELLRQLVEKQAIRRVDGGTLSEEQIEQLGVALMNLEVKMDELKEIFDLNDEDLNIDLGPLGNLL</sequence>
<evidence type="ECO:0000313" key="4">
    <source>
        <dbReference type="EMBL" id="RDY71566.1"/>
    </source>
</evidence>
<evidence type="ECO:0000256" key="1">
    <source>
        <dbReference type="ARBA" id="ARBA00022987"/>
    </source>
</evidence>
<organism evidence="4 5">
    <name type="scientific">Halobacillus trueperi</name>
    <dbReference type="NCBI Taxonomy" id="156205"/>
    <lineage>
        <taxon>Bacteria</taxon>
        <taxon>Bacillati</taxon>
        <taxon>Bacillota</taxon>
        <taxon>Bacilli</taxon>
        <taxon>Bacillales</taxon>
        <taxon>Bacillaceae</taxon>
        <taxon>Halobacillus</taxon>
    </lineage>
</organism>
<keyword evidence="1" id="KW-0304">Gas vesicle</keyword>
<evidence type="ECO:0000313" key="5">
    <source>
        <dbReference type="Proteomes" id="UP000257032"/>
    </source>
</evidence>
<name>A0A3D8VQA2_9BACI</name>
<comment type="similarity">
    <text evidence="3">Belongs to the gas vesicle GvpK family.</text>
</comment>
<dbReference type="EMBL" id="QTLC01000028">
    <property type="protein sequence ID" value="RDY71566.1"/>
    <property type="molecule type" value="Genomic_DNA"/>
</dbReference>
<dbReference type="AlphaFoldDB" id="A0A3D8VQA2"/>
<evidence type="ECO:0000256" key="3">
    <source>
        <dbReference type="ARBA" id="ARBA00035659"/>
    </source>
</evidence>
<evidence type="ECO:0000256" key="2">
    <source>
        <dbReference type="ARBA" id="ARBA00035108"/>
    </source>
</evidence>
<accession>A0A3D8VQA2</accession>
<reference evidence="4 5" key="1">
    <citation type="submission" date="2018-08" db="EMBL/GenBank/DDBJ databases">
        <title>Genome sequence of strict halophilic Halobacillus trueperi SS1 isolated from Lunsu, a salty water body of North West Himalayas.</title>
        <authorList>
            <person name="Gupta S."/>
            <person name="Sharma P."/>
            <person name="Dev K."/>
            <person name="Baumler D."/>
            <person name="Sourirajan A."/>
        </authorList>
    </citation>
    <scope>NUCLEOTIDE SEQUENCE [LARGE SCALE GENOMIC DNA]</scope>
    <source>
        <strain evidence="4 5">SS1</strain>
    </source>
</reference>
<comment type="caution">
    <text evidence="4">The sequence shown here is derived from an EMBL/GenBank/DDBJ whole genome shotgun (WGS) entry which is preliminary data.</text>
</comment>
<dbReference type="Pfam" id="PF05121">
    <property type="entry name" value="GvpK"/>
    <property type="match status" value="1"/>
</dbReference>
<dbReference type="GO" id="GO:0031412">
    <property type="term" value="P:gas vesicle organization"/>
    <property type="evidence" value="ECO:0007669"/>
    <property type="project" value="InterPro"/>
</dbReference>
<protein>
    <submittedName>
        <fullName evidence="4">Gas vesicle protein K</fullName>
    </submittedName>
</protein>
<dbReference type="PANTHER" id="PTHR40137">
    <property type="entry name" value="PROTEIN GVPK 1"/>
    <property type="match status" value="1"/>
</dbReference>
<dbReference type="GO" id="GO:0031411">
    <property type="term" value="C:gas vesicle"/>
    <property type="evidence" value="ECO:0007669"/>
    <property type="project" value="UniProtKB-SubCell"/>
</dbReference>
<proteinExistence type="inferred from homology"/>
<dbReference type="PANTHER" id="PTHR40137:SF2">
    <property type="entry name" value="PROTEIN GVPK 1"/>
    <property type="match status" value="1"/>
</dbReference>
<dbReference type="InterPro" id="IPR007805">
    <property type="entry name" value="GvpK"/>
</dbReference>
<gene>
    <name evidence="4" type="ORF">DXT76_05995</name>
</gene>
<dbReference type="Proteomes" id="UP000257032">
    <property type="component" value="Unassembled WGS sequence"/>
</dbReference>
<comment type="subcellular location">
    <subcellularLocation>
        <location evidence="2">Gas vesicle</location>
    </subcellularLocation>
</comment>